<dbReference type="InterPro" id="IPR010982">
    <property type="entry name" value="Lambda_DNA-bd_dom_sf"/>
</dbReference>
<name>A0A1I4NG81_9FIRM</name>
<keyword evidence="1 3" id="KW-0238">DNA-binding</keyword>
<feature type="domain" description="HTH cro/C1-type" evidence="2">
    <location>
        <begin position="5"/>
        <end position="59"/>
    </location>
</feature>
<dbReference type="Gene3D" id="1.10.260.40">
    <property type="entry name" value="lambda repressor-like DNA-binding domains"/>
    <property type="match status" value="1"/>
</dbReference>
<dbReference type="OrthoDB" id="48775at2"/>
<organism evidence="3 4">
    <name type="scientific">Pelosinus propionicus DSM 13327</name>
    <dbReference type="NCBI Taxonomy" id="1123291"/>
    <lineage>
        <taxon>Bacteria</taxon>
        <taxon>Bacillati</taxon>
        <taxon>Bacillota</taxon>
        <taxon>Negativicutes</taxon>
        <taxon>Selenomonadales</taxon>
        <taxon>Sporomusaceae</taxon>
        <taxon>Pelosinus</taxon>
    </lineage>
</organism>
<dbReference type="AlphaFoldDB" id="A0A1I4NG81"/>
<evidence type="ECO:0000259" key="2">
    <source>
        <dbReference type="PROSITE" id="PS50943"/>
    </source>
</evidence>
<sequence>MSLSIKKARLMKDLKQDDLAKTLGIHVQTYRKIEQNPELATIAQAKKISKIVDIPYDEIFFSRDST</sequence>
<dbReference type="CDD" id="cd00093">
    <property type="entry name" value="HTH_XRE"/>
    <property type="match status" value="1"/>
</dbReference>
<evidence type="ECO:0000313" key="3">
    <source>
        <dbReference type="EMBL" id="SFM14317.1"/>
    </source>
</evidence>
<evidence type="ECO:0000313" key="4">
    <source>
        <dbReference type="Proteomes" id="UP000199520"/>
    </source>
</evidence>
<dbReference type="GO" id="GO:0003677">
    <property type="term" value="F:DNA binding"/>
    <property type="evidence" value="ECO:0007669"/>
    <property type="project" value="UniProtKB-KW"/>
</dbReference>
<dbReference type="Proteomes" id="UP000199520">
    <property type="component" value="Unassembled WGS sequence"/>
</dbReference>
<dbReference type="InterPro" id="IPR001387">
    <property type="entry name" value="Cro/C1-type_HTH"/>
</dbReference>
<dbReference type="PANTHER" id="PTHR46558:SF4">
    <property type="entry name" value="DNA-BIDING PHAGE PROTEIN"/>
    <property type="match status" value="1"/>
</dbReference>
<gene>
    <name evidence="3" type="ORF">SAMN04490355_10465</name>
</gene>
<proteinExistence type="predicted"/>
<protein>
    <submittedName>
        <fullName evidence="3">DNA-binding transcriptional regulator, XRE-family HTH domain</fullName>
    </submittedName>
</protein>
<dbReference type="PROSITE" id="PS50943">
    <property type="entry name" value="HTH_CROC1"/>
    <property type="match status" value="1"/>
</dbReference>
<dbReference type="SUPFAM" id="SSF47413">
    <property type="entry name" value="lambda repressor-like DNA-binding domains"/>
    <property type="match status" value="1"/>
</dbReference>
<dbReference type="PANTHER" id="PTHR46558">
    <property type="entry name" value="TRACRIPTIONAL REGULATORY PROTEIN-RELATED-RELATED"/>
    <property type="match status" value="1"/>
</dbReference>
<keyword evidence="4" id="KW-1185">Reference proteome</keyword>
<dbReference type="EMBL" id="FOTS01000046">
    <property type="protein sequence ID" value="SFM14317.1"/>
    <property type="molecule type" value="Genomic_DNA"/>
</dbReference>
<accession>A0A1I4NG81</accession>
<evidence type="ECO:0000256" key="1">
    <source>
        <dbReference type="ARBA" id="ARBA00023125"/>
    </source>
</evidence>
<dbReference type="SMART" id="SM00530">
    <property type="entry name" value="HTH_XRE"/>
    <property type="match status" value="1"/>
</dbReference>
<reference evidence="4" key="1">
    <citation type="submission" date="2016-10" db="EMBL/GenBank/DDBJ databases">
        <authorList>
            <person name="Varghese N."/>
            <person name="Submissions S."/>
        </authorList>
    </citation>
    <scope>NUCLEOTIDE SEQUENCE [LARGE SCALE GENOMIC DNA]</scope>
    <source>
        <strain evidence="4">DSM 13327</strain>
    </source>
</reference>
<dbReference type="STRING" id="1123291.SAMN04490355_10465"/>
<dbReference type="Pfam" id="PF01381">
    <property type="entry name" value="HTH_3"/>
    <property type="match status" value="1"/>
</dbReference>
<dbReference type="RefSeq" id="WP_090941596.1">
    <property type="nucleotide sequence ID" value="NZ_FOTS01000046.1"/>
</dbReference>